<keyword evidence="8" id="KW-1185">Reference proteome</keyword>
<dbReference type="GO" id="GO:0005524">
    <property type="term" value="F:ATP binding"/>
    <property type="evidence" value="ECO:0007669"/>
    <property type="project" value="InterPro"/>
</dbReference>
<dbReference type="EMBL" id="MUYU01000006">
    <property type="protein sequence ID" value="OOS25795.1"/>
    <property type="molecule type" value="Genomic_DNA"/>
</dbReference>
<reference evidence="7 8" key="1">
    <citation type="submission" date="2017-02" db="EMBL/GenBank/DDBJ databases">
        <title>Draft genome sequence of Moraxella pluranimalium CCUG 54913T type strain.</title>
        <authorList>
            <person name="Salva-Serra F."/>
            <person name="Engstrom-Jakobsson H."/>
            <person name="Thorell K."/>
            <person name="Jaen-Luchoro D."/>
            <person name="Gonzales-Siles L."/>
            <person name="Karlsson R."/>
            <person name="Yazdan S."/>
            <person name="Boulund F."/>
            <person name="Johnning A."/>
            <person name="Engstrand L."/>
            <person name="Kristiansson E."/>
            <person name="Moore E."/>
        </authorList>
    </citation>
    <scope>NUCLEOTIDE SEQUENCE [LARGE SCALE GENOMIC DNA]</scope>
    <source>
        <strain evidence="7 8">CCUG 54913</strain>
    </source>
</reference>
<keyword evidence="2 5" id="KW-0812">Transmembrane</keyword>
<evidence type="ECO:0000256" key="3">
    <source>
        <dbReference type="ARBA" id="ARBA00022989"/>
    </source>
</evidence>
<dbReference type="Gene3D" id="1.20.1560.10">
    <property type="entry name" value="ABC transporter type 1, transmembrane domain"/>
    <property type="match status" value="1"/>
</dbReference>
<keyword evidence="4 5" id="KW-0472">Membrane</keyword>
<feature type="transmembrane region" description="Helical" evidence="5">
    <location>
        <begin position="30"/>
        <end position="50"/>
    </location>
</feature>
<name>A0A1T0CTV9_9GAMM</name>
<feature type="transmembrane region" description="Helical" evidence="5">
    <location>
        <begin position="62"/>
        <end position="80"/>
    </location>
</feature>
<proteinExistence type="predicted"/>
<feature type="transmembrane region" description="Helical" evidence="5">
    <location>
        <begin position="225"/>
        <end position="249"/>
    </location>
</feature>
<protein>
    <recommendedName>
        <fullName evidence="6">ABC transmembrane type-1 domain-containing protein</fullName>
    </recommendedName>
</protein>
<dbReference type="InterPro" id="IPR036640">
    <property type="entry name" value="ABC1_TM_sf"/>
</dbReference>
<feature type="transmembrane region" description="Helical" evidence="5">
    <location>
        <begin position="160"/>
        <end position="177"/>
    </location>
</feature>
<feature type="transmembrane region" description="Helical" evidence="5">
    <location>
        <begin position="134"/>
        <end position="154"/>
    </location>
</feature>
<comment type="subcellular location">
    <subcellularLocation>
        <location evidence="1">Cell membrane</location>
        <topology evidence="1">Multi-pass membrane protein</topology>
    </subcellularLocation>
</comment>
<accession>A0A1T0CTV9</accession>
<dbReference type="GO" id="GO:0005886">
    <property type="term" value="C:plasma membrane"/>
    <property type="evidence" value="ECO:0007669"/>
    <property type="project" value="UniProtKB-SubCell"/>
</dbReference>
<organism evidence="7 8">
    <name type="scientific">Moraxella pluranimalium</name>
    <dbReference type="NCBI Taxonomy" id="470453"/>
    <lineage>
        <taxon>Bacteria</taxon>
        <taxon>Pseudomonadati</taxon>
        <taxon>Pseudomonadota</taxon>
        <taxon>Gammaproteobacteria</taxon>
        <taxon>Moraxellales</taxon>
        <taxon>Moraxellaceae</taxon>
        <taxon>Moraxella</taxon>
    </lineage>
</organism>
<evidence type="ECO:0000259" key="6">
    <source>
        <dbReference type="Pfam" id="PF13748"/>
    </source>
</evidence>
<dbReference type="GO" id="GO:0140359">
    <property type="term" value="F:ABC-type transporter activity"/>
    <property type="evidence" value="ECO:0007669"/>
    <property type="project" value="InterPro"/>
</dbReference>
<comment type="caution">
    <text evidence="7">The sequence shown here is derived from an EMBL/GenBank/DDBJ whole genome shotgun (WGS) entry which is preliminary data.</text>
</comment>
<dbReference type="AlphaFoldDB" id="A0A1T0CTV9"/>
<evidence type="ECO:0000256" key="4">
    <source>
        <dbReference type="ARBA" id="ARBA00023136"/>
    </source>
</evidence>
<dbReference type="STRING" id="470453.B0680_02455"/>
<sequence length="301" mass="33636">MSMNNAQRLTLEPNVLRTLKSIAVQHKKRLAMTFGLVMAENLLLLLYPLVGSFAVNAVLQGNLVSALAYAVMVLIIWAVGSARRAVDTRAFTRIYSELAVPVIVNQRLKGFDTSTTTARVALSREFVNFFEQHLPILITSLFSIIGAVVMLLLIEFWSGVVALLIVLGFGLILPKFIKANDGLYFKLNNRLEKEVDCVERANPYELIKHYRLVERLRILISNREALSFLCIGVAMCVLFGVTLTVLTLTKGVTTGHIYAVITYLWTFAISLDDMPRLVEELSKLKDIGKRVEVGQDTVPSY</sequence>
<evidence type="ECO:0000256" key="5">
    <source>
        <dbReference type="SAM" id="Phobius"/>
    </source>
</evidence>
<evidence type="ECO:0000256" key="1">
    <source>
        <dbReference type="ARBA" id="ARBA00004651"/>
    </source>
</evidence>
<feature type="transmembrane region" description="Helical" evidence="5">
    <location>
        <begin position="255"/>
        <end position="271"/>
    </location>
</feature>
<evidence type="ECO:0000313" key="7">
    <source>
        <dbReference type="EMBL" id="OOS25795.1"/>
    </source>
</evidence>
<dbReference type="InterPro" id="IPR011527">
    <property type="entry name" value="ABC1_TM_dom"/>
</dbReference>
<keyword evidence="3 5" id="KW-1133">Transmembrane helix</keyword>
<gene>
    <name evidence="7" type="ORF">B0680_02455</name>
</gene>
<dbReference type="Proteomes" id="UP000189800">
    <property type="component" value="Unassembled WGS sequence"/>
</dbReference>
<dbReference type="Pfam" id="PF13748">
    <property type="entry name" value="ABC_membrane_3"/>
    <property type="match status" value="1"/>
</dbReference>
<evidence type="ECO:0000256" key="2">
    <source>
        <dbReference type="ARBA" id="ARBA00022692"/>
    </source>
</evidence>
<dbReference type="SUPFAM" id="SSF90123">
    <property type="entry name" value="ABC transporter transmembrane region"/>
    <property type="match status" value="1"/>
</dbReference>
<feature type="domain" description="ABC transmembrane type-1" evidence="6">
    <location>
        <begin position="19"/>
        <end position="255"/>
    </location>
</feature>
<evidence type="ECO:0000313" key="8">
    <source>
        <dbReference type="Proteomes" id="UP000189800"/>
    </source>
</evidence>